<protein>
    <submittedName>
        <fullName evidence="3">Alpha/beta hydrolase</fullName>
    </submittedName>
</protein>
<accession>A0A6L4WXN4</accession>
<dbReference type="PANTHER" id="PTHR43358:SF4">
    <property type="entry name" value="ALPHA_BETA HYDROLASE FOLD-1 DOMAIN-CONTAINING PROTEIN"/>
    <property type="match status" value="1"/>
</dbReference>
<dbReference type="SUPFAM" id="SSF53474">
    <property type="entry name" value="alpha/beta-Hydrolases"/>
    <property type="match status" value="1"/>
</dbReference>
<feature type="compositionally biased region" description="Basic and acidic residues" evidence="1">
    <location>
        <begin position="20"/>
        <end position="37"/>
    </location>
</feature>
<comment type="caution">
    <text evidence="3">The sequence shown here is derived from an EMBL/GenBank/DDBJ whole genome shotgun (WGS) entry which is preliminary data.</text>
</comment>
<keyword evidence="3" id="KW-0378">Hydrolase</keyword>
<name>A0A6L4WXN4_9BIFI</name>
<dbReference type="InterPro" id="IPR029058">
    <property type="entry name" value="AB_hydrolase_fold"/>
</dbReference>
<dbReference type="Gene3D" id="3.40.50.1820">
    <property type="entry name" value="alpha/beta hydrolase"/>
    <property type="match status" value="1"/>
</dbReference>
<dbReference type="AlphaFoldDB" id="A0A6L4WXN4"/>
<dbReference type="EMBL" id="WBSM01000014">
    <property type="protein sequence ID" value="KAB8286802.1"/>
    <property type="molecule type" value="Genomic_DNA"/>
</dbReference>
<evidence type="ECO:0000259" key="2">
    <source>
        <dbReference type="Pfam" id="PF12146"/>
    </source>
</evidence>
<dbReference type="PANTHER" id="PTHR43358">
    <property type="entry name" value="ALPHA/BETA-HYDROLASE"/>
    <property type="match status" value="1"/>
</dbReference>
<dbReference type="Pfam" id="PF12146">
    <property type="entry name" value="Hydrolase_4"/>
    <property type="match status" value="1"/>
</dbReference>
<gene>
    <name evidence="3" type="ORF">DSM100688_2058</name>
</gene>
<evidence type="ECO:0000313" key="3">
    <source>
        <dbReference type="EMBL" id="KAB8286802.1"/>
    </source>
</evidence>
<dbReference type="InterPro" id="IPR052920">
    <property type="entry name" value="DNA-binding_regulatory"/>
</dbReference>
<dbReference type="InterPro" id="IPR022742">
    <property type="entry name" value="Hydrolase_4"/>
</dbReference>
<keyword evidence="4" id="KW-1185">Reference proteome</keyword>
<dbReference type="Proteomes" id="UP000482084">
    <property type="component" value="Unassembled WGS sequence"/>
</dbReference>
<organism evidence="3 4">
    <name type="scientific">Bifidobacterium ramosum</name>
    <dbReference type="NCBI Taxonomy" id="1798158"/>
    <lineage>
        <taxon>Bacteria</taxon>
        <taxon>Bacillati</taxon>
        <taxon>Actinomycetota</taxon>
        <taxon>Actinomycetes</taxon>
        <taxon>Bifidobacteriales</taxon>
        <taxon>Bifidobacteriaceae</taxon>
        <taxon>Bifidobacterium</taxon>
    </lineage>
</organism>
<evidence type="ECO:0000313" key="4">
    <source>
        <dbReference type="Proteomes" id="UP000482084"/>
    </source>
</evidence>
<dbReference type="GO" id="GO:0016787">
    <property type="term" value="F:hydrolase activity"/>
    <property type="evidence" value="ECO:0007669"/>
    <property type="project" value="UniProtKB-KW"/>
</dbReference>
<sequence length="375" mass="40976">MGSSAACGGFRSLTGSSASENRHTEKDGLSRSKRNDRQGIEDAMKLVTRNVLIGTGVAAATASLLCGAGEIMFRFTIDTQFPWSMMKLVRAGKVKGADLEGPHRDAGEEAEAARWFDESKQPVVTFSEDELRLHGWLLDPDCVSPQPHLYAICMHGYTGTPAEMAKYAHRFARLGFTVLAPAMRGHELSEGRYTGMGWLERRDLMAWIRLIVDSDPDARILLDGLSMGAACVMMTVGEPDLPRNVVAAIEDCGYTSVWDQFLFNAKGLYRLPNKWLAMPVVKAMSAACRRTAGYGFEEASSVASLRHATIPMLFIHGAADAFVDPSFLDRNYQACASLHRDRLLIAGAGHAMSASTAPDVYWRKVTGFVRGAFGL</sequence>
<reference evidence="3 4" key="1">
    <citation type="submission" date="2019-10" db="EMBL/GenBank/DDBJ databases">
        <title>Characterization of the phylogenetic diversity of two novel species belonging to the genus Bifidobacterium: Bifidobacterium cebidarum sp. nov. and Bifidobacterium leontopitheci sp. nov.</title>
        <authorList>
            <person name="Lugli G.A."/>
            <person name="Duranti S."/>
            <person name="Milani C."/>
            <person name="Turroni F."/>
            <person name="Ventura M."/>
        </authorList>
    </citation>
    <scope>NUCLEOTIDE SEQUENCE [LARGE SCALE GENOMIC DNA]</scope>
    <source>
        <strain evidence="3 4">DSM 100688</strain>
    </source>
</reference>
<proteinExistence type="predicted"/>
<feature type="region of interest" description="Disordered" evidence="1">
    <location>
        <begin position="1"/>
        <end position="37"/>
    </location>
</feature>
<feature type="domain" description="Serine aminopeptidase S33" evidence="2">
    <location>
        <begin position="151"/>
        <end position="249"/>
    </location>
</feature>
<evidence type="ECO:0000256" key="1">
    <source>
        <dbReference type="SAM" id="MobiDB-lite"/>
    </source>
</evidence>